<dbReference type="GO" id="GO:0016757">
    <property type="term" value="F:glycosyltransferase activity"/>
    <property type="evidence" value="ECO:0007669"/>
    <property type="project" value="InterPro"/>
</dbReference>
<dbReference type="FunFam" id="3.40.50.2000:FF:000119">
    <property type="entry name" value="Glycosyl transferase group 1"/>
    <property type="match status" value="1"/>
</dbReference>
<dbReference type="AlphaFoldDB" id="A0A7M3S9D7"/>
<organism evidence="3 4">
    <name type="scientific">Anaerocolumna chitinilytica</name>
    <dbReference type="NCBI Taxonomy" id="1727145"/>
    <lineage>
        <taxon>Bacteria</taxon>
        <taxon>Bacillati</taxon>
        <taxon>Bacillota</taxon>
        <taxon>Clostridia</taxon>
        <taxon>Lachnospirales</taxon>
        <taxon>Lachnospiraceae</taxon>
        <taxon>Anaerocolumna</taxon>
    </lineage>
</organism>
<dbReference type="KEGG" id="acht:bsdcttw_42450"/>
<name>A0A7M3S9D7_9FIRM</name>
<dbReference type="PANTHER" id="PTHR46401:SF2">
    <property type="entry name" value="GLYCOSYLTRANSFERASE WBBK-RELATED"/>
    <property type="match status" value="1"/>
</dbReference>
<dbReference type="CDD" id="cd03809">
    <property type="entry name" value="GT4_MtfB-like"/>
    <property type="match status" value="1"/>
</dbReference>
<dbReference type="Pfam" id="PF00534">
    <property type="entry name" value="Glycos_transf_1"/>
    <property type="match status" value="1"/>
</dbReference>
<accession>A0A7M3S9D7</accession>
<dbReference type="PANTHER" id="PTHR46401">
    <property type="entry name" value="GLYCOSYLTRANSFERASE WBBK-RELATED"/>
    <property type="match status" value="1"/>
</dbReference>
<protein>
    <recommendedName>
        <fullName evidence="2">Glycosyl transferase family 1 domain-containing protein</fullName>
    </recommendedName>
</protein>
<evidence type="ECO:0000313" key="4">
    <source>
        <dbReference type="Proteomes" id="UP000515703"/>
    </source>
</evidence>
<sequence length="389" mass="44490">MKVITEVQTVCTPIPTGIPWYTINLVQSLLARRKNEYALTFFDKDKERKNYEKYIEKYFGIYSPQLFETNIYSYKDIMMSNAKTVFETKSYNDYTGAYGDIFHFMLPLWLPERLNGNMVVTVHDLIAVLHPELSLSANNAVNCKIGFELIKRKKPVCIADSQATKNDLCRNSNITEDSVFVVPLACDPNIFFQEKDEETLKALNIRNPFILYAGTVDDPRKGVINLISAFENIADKASDVLLVLAGSHCQRRGWEDIKEKLVKSKYRERIILTDFVTPKQMRNLMSMASIFVFPSEFEGFGLPVLEAMTCGAPVITTNVSSLPEVGGDACVYVSPNNPEQLAFEIERLLNSEMLRNEYINMGFIQAKKFSWDKTAQMTEEVYKYAYDSR</sequence>
<feature type="domain" description="Glycosyl transferase family 1" evidence="2">
    <location>
        <begin position="206"/>
        <end position="360"/>
    </location>
</feature>
<dbReference type="InterPro" id="IPR001296">
    <property type="entry name" value="Glyco_trans_1"/>
</dbReference>
<evidence type="ECO:0000313" key="3">
    <source>
        <dbReference type="EMBL" id="BCK01205.1"/>
    </source>
</evidence>
<dbReference type="Proteomes" id="UP000515703">
    <property type="component" value="Chromosome"/>
</dbReference>
<reference evidence="3 4" key="1">
    <citation type="submission" date="2020-08" db="EMBL/GenBank/DDBJ databases">
        <title>Draft genome sequencing of an Anaerocolumna strain isolated from anoxic soil subjected to BSD treatment.</title>
        <authorList>
            <person name="Uek A."/>
            <person name="Tonouchi A."/>
        </authorList>
    </citation>
    <scope>NUCLEOTIDE SEQUENCE [LARGE SCALE GENOMIC DNA]</scope>
    <source>
        <strain evidence="3 4">CTTW</strain>
    </source>
</reference>
<evidence type="ECO:0000256" key="1">
    <source>
        <dbReference type="ARBA" id="ARBA00022679"/>
    </source>
</evidence>
<dbReference type="EMBL" id="AP023368">
    <property type="protein sequence ID" value="BCK01205.1"/>
    <property type="molecule type" value="Genomic_DNA"/>
</dbReference>
<dbReference type="Gene3D" id="3.40.50.2000">
    <property type="entry name" value="Glycogen Phosphorylase B"/>
    <property type="match status" value="2"/>
</dbReference>
<reference evidence="3 4" key="2">
    <citation type="submission" date="2020-08" db="EMBL/GenBank/DDBJ databases">
        <authorList>
            <person name="Ueki A."/>
            <person name="Tonouchi A."/>
        </authorList>
    </citation>
    <scope>NUCLEOTIDE SEQUENCE [LARGE SCALE GENOMIC DNA]</scope>
    <source>
        <strain evidence="3 4">CTTW</strain>
    </source>
</reference>
<dbReference type="SUPFAM" id="SSF53756">
    <property type="entry name" value="UDP-Glycosyltransferase/glycogen phosphorylase"/>
    <property type="match status" value="1"/>
</dbReference>
<proteinExistence type="predicted"/>
<evidence type="ECO:0000259" key="2">
    <source>
        <dbReference type="Pfam" id="PF00534"/>
    </source>
</evidence>
<keyword evidence="4" id="KW-1185">Reference proteome</keyword>
<gene>
    <name evidence="3" type="ORF">bsdcttw_42450</name>
</gene>
<keyword evidence="1" id="KW-0808">Transferase</keyword>
<dbReference type="RefSeq" id="WP_185256800.1">
    <property type="nucleotide sequence ID" value="NZ_AP023368.1"/>
</dbReference>